<name>A0ABW0TPG5_9BACL</name>
<comment type="caution">
    <text evidence="2">The sequence shown here is derived from an EMBL/GenBank/DDBJ whole genome shotgun (WGS) entry which is preliminary data.</text>
</comment>
<accession>A0ABW0TPG5</accession>
<keyword evidence="1" id="KW-1133">Transmembrane helix</keyword>
<dbReference type="Proteomes" id="UP001596109">
    <property type="component" value="Unassembled WGS sequence"/>
</dbReference>
<gene>
    <name evidence="2" type="ORF">ACFPRA_21210</name>
</gene>
<reference evidence="3" key="1">
    <citation type="journal article" date="2019" name="Int. J. Syst. Evol. Microbiol.">
        <title>The Global Catalogue of Microorganisms (GCM) 10K type strain sequencing project: providing services to taxonomists for standard genome sequencing and annotation.</title>
        <authorList>
            <consortium name="The Broad Institute Genomics Platform"/>
            <consortium name="The Broad Institute Genome Sequencing Center for Infectious Disease"/>
            <person name="Wu L."/>
            <person name="Ma J."/>
        </authorList>
    </citation>
    <scope>NUCLEOTIDE SEQUENCE [LARGE SCALE GENOMIC DNA]</scope>
    <source>
        <strain evidence="3">CGMCC 4.1434</strain>
    </source>
</reference>
<dbReference type="PANTHER" id="PTHR41309">
    <property type="entry name" value="MEMBRANE PROTEIN-RELATED"/>
    <property type="match status" value="1"/>
</dbReference>
<feature type="transmembrane region" description="Helical" evidence="1">
    <location>
        <begin position="34"/>
        <end position="50"/>
    </location>
</feature>
<sequence length="202" mass="23306">MFNLIRKDIVLQKSTLLILLPALLVYLLLNTSSIWVGIVFSVVIIMNAFANDEKTSIHMLLNSLPYTRKEIVSSKYIGAFIFMSLVVCIIFIGNLLIHQEITAWKDILFMVSLVMVAISLFFPFSYKFKSQYMFIASVVFFAIYLVVVNFFIPNLNDIMREFVQVLLTVQTAQLYLIIALAVLTLYACSWLLSIRIYERKVF</sequence>
<dbReference type="EMBL" id="JBHSNO010000016">
    <property type="protein sequence ID" value="MFC5591409.1"/>
    <property type="molecule type" value="Genomic_DNA"/>
</dbReference>
<feature type="transmembrane region" description="Helical" evidence="1">
    <location>
        <begin position="76"/>
        <end position="97"/>
    </location>
</feature>
<dbReference type="InterPro" id="IPR025699">
    <property type="entry name" value="ABC2_memb-like"/>
</dbReference>
<keyword evidence="3" id="KW-1185">Reference proteome</keyword>
<proteinExistence type="predicted"/>
<evidence type="ECO:0000256" key="1">
    <source>
        <dbReference type="SAM" id="Phobius"/>
    </source>
</evidence>
<keyword evidence="1" id="KW-0472">Membrane</keyword>
<dbReference type="Pfam" id="PF13346">
    <property type="entry name" value="ABC2_membrane_5"/>
    <property type="match status" value="1"/>
</dbReference>
<organism evidence="2 3">
    <name type="scientific">Sporosarcina soli</name>
    <dbReference type="NCBI Taxonomy" id="334736"/>
    <lineage>
        <taxon>Bacteria</taxon>
        <taxon>Bacillati</taxon>
        <taxon>Bacillota</taxon>
        <taxon>Bacilli</taxon>
        <taxon>Bacillales</taxon>
        <taxon>Caryophanaceae</taxon>
        <taxon>Sporosarcina</taxon>
    </lineage>
</organism>
<protein>
    <submittedName>
        <fullName evidence="2">ABC-2 transporter permease</fullName>
    </submittedName>
</protein>
<evidence type="ECO:0000313" key="2">
    <source>
        <dbReference type="EMBL" id="MFC5591409.1"/>
    </source>
</evidence>
<keyword evidence="1" id="KW-0812">Transmembrane</keyword>
<evidence type="ECO:0000313" key="3">
    <source>
        <dbReference type="Proteomes" id="UP001596109"/>
    </source>
</evidence>
<dbReference type="PANTHER" id="PTHR41309:SF2">
    <property type="entry name" value="MEMBRANE PROTEIN"/>
    <property type="match status" value="1"/>
</dbReference>
<feature type="transmembrane region" description="Helical" evidence="1">
    <location>
        <begin position="172"/>
        <end position="192"/>
    </location>
</feature>
<feature type="transmembrane region" description="Helical" evidence="1">
    <location>
        <begin position="132"/>
        <end position="152"/>
    </location>
</feature>
<dbReference type="RefSeq" id="WP_381439170.1">
    <property type="nucleotide sequence ID" value="NZ_JBHSNO010000016.1"/>
</dbReference>
<feature type="transmembrane region" description="Helical" evidence="1">
    <location>
        <begin position="103"/>
        <end position="125"/>
    </location>
</feature>